<keyword evidence="7" id="KW-1185">Reference proteome</keyword>
<feature type="domain" description="Glycoside hydrolase family 3 N-terminal" evidence="5">
    <location>
        <begin position="33"/>
        <end position="330"/>
    </location>
</feature>
<name>A0ABT6C4V8_9MICO</name>
<accession>A0ABT6C4V8</accession>
<evidence type="ECO:0000256" key="2">
    <source>
        <dbReference type="ARBA" id="ARBA00022801"/>
    </source>
</evidence>
<feature type="region of interest" description="Disordered" evidence="4">
    <location>
        <begin position="411"/>
        <end position="442"/>
    </location>
</feature>
<proteinExistence type="inferred from homology"/>
<dbReference type="InterPro" id="IPR001764">
    <property type="entry name" value="Glyco_hydro_3_N"/>
</dbReference>
<evidence type="ECO:0000313" key="6">
    <source>
        <dbReference type="EMBL" id="MDF8263337.1"/>
    </source>
</evidence>
<dbReference type="Pfam" id="PF00933">
    <property type="entry name" value="Glyco_hydro_3"/>
    <property type="match status" value="1"/>
</dbReference>
<gene>
    <name evidence="6" type="ORF">P4R38_03625</name>
</gene>
<sequence>MTDAAQVRRLAHRVLMPGFAGTQVPRWLARALHEGLGGICLFGHNIESPAQLCALTDDAHGLGPVVVGVDEEGGIVSRLGTRKGSRHVGAAALGVVDDVALTEAVAGQIAIDLRDVGVDLDLAPVADVTSDLQNPVIGVRSFGTEPEHVARHTRAFVRGLQGLGVAACAKHFPGHGDTSVDSHAGLPRIAVDLETLRRRELPPFAAAVEAGVQVIMTAHIVFEALDDRPATVSAPVMRLLRDELGFDGVITSDAMDMGAVVDSIGLAEGCVQAVIAGVDLVGLGNPVLNAPQREDERTFVAALDALVEAATSGRLPLERLREAAGRVDRLERWCRDRRGSEVPAGEPETDARAARASLRTVGDVAGVLTGPVRVIDVRRRRNIAAGGNTGLIAHAIVERLPGSEAMCQAPQATVAEGRASAAERTASPDAPEEPGAPGRRAAAHADVVVTGTPGLDPAEAEALARIVEANPRAVVVCTGMVPPGTLVADRVVHTFGDSLPTARAVVDLLAK</sequence>
<evidence type="ECO:0000256" key="3">
    <source>
        <dbReference type="ARBA" id="ARBA00023295"/>
    </source>
</evidence>
<dbReference type="EMBL" id="JAROAV010000010">
    <property type="protein sequence ID" value="MDF8263337.1"/>
    <property type="molecule type" value="Genomic_DNA"/>
</dbReference>
<organism evidence="6 7">
    <name type="scientific">Luteipulveratus flavus</name>
    <dbReference type="NCBI Taxonomy" id="3031728"/>
    <lineage>
        <taxon>Bacteria</taxon>
        <taxon>Bacillati</taxon>
        <taxon>Actinomycetota</taxon>
        <taxon>Actinomycetes</taxon>
        <taxon>Micrococcales</taxon>
        <taxon>Dermacoccaceae</taxon>
        <taxon>Luteipulveratus</taxon>
    </lineage>
</organism>
<dbReference type="Gene3D" id="3.20.20.300">
    <property type="entry name" value="Glycoside hydrolase, family 3, N-terminal domain"/>
    <property type="match status" value="1"/>
</dbReference>
<evidence type="ECO:0000256" key="4">
    <source>
        <dbReference type="SAM" id="MobiDB-lite"/>
    </source>
</evidence>
<dbReference type="PANTHER" id="PTHR30480">
    <property type="entry name" value="BETA-HEXOSAMINIDASE-RELATED"/>
    <property type="match status" value="1"/>
</dbReference>
<dbReference type="InterPro" id="IPR017853">
    <property type="entry name" value="GH"/>
</dbReference>
<dbReference type="SUPFAM" id="SSF51445">
    <property type="entry name" value="(Trans)glycosidases"/>
    <property type="match status" value="1"/>
</dbReference>
<dbReference type="Proteomes" id="UP001528912">
    <property type="component" value="Unassembled WGS sequence"/>
</dbReference>
<reference evidence="6 7" key="1">
    <citation type="submission" date="2023-03" db="EMBL/GenBank/DDBJ databases">
        <title>YIM 133296 draft genome.</title>
        <authorList>
            <person name="Xiong L."/>
        </authorList>
    </citation>
    <scope>NUCLEOTIDE SEQUENCE [LARGE SCALE GENOMIC DNA]</scope>
    <source>
        <strain evidence="6 7">YIM 133296</strain>
    </source>
</reference>
<dbReference type="InterPro" id="IPR036962">
    <property type="entry name" value="Glyco_hydro_3_N_sf"/>
</dbReference>
<dbReference type="RefSeq" id="WP_277191088.1">
    <property type="nucleotide sequence ID" value="NZ_JAROAV010000010.1"/>
</dbReference>
<comment type="caution">
    <text evidence="6">The sequence shown here is derived from an EMBL/GenBank/DDBJ whole genome shotgun (WGS) entry which is preliminary data.</text>
</comment>
<evidence type="ECO:0000313" key="7">
    <source>
        <dbReference type="Proteomes" id="UP001528912"/>
    </source>
</evidence>
<dbReference type="GO" id="GO:0016787">
    <property type="term" value="F:hydrolase activity"/>
    <property type="evidence" value="ECO:0007669"/>
    <property type="project" value="UniProtKB-KW"/>
</dbReference>
<evidence type="ECO:0000256" key="1">
    <source>
        <dbReference type="ARBA" id="ARBA00005336"/>
    </source>
</evidence>
<dbReference type="InterPro" id="IPR050226">
    <property type="entry name" value="NagZ_Beta-hexosaminidase"/>
</dbReference>
<evidence type="ECO:0000259" key="5">
    <source>
        <dbReference type="Pfam" id="PF00933"/>
    </source>
</evidence>
<protein>
    <submittedName>
        <fullName evidence="6">Glycoside hydrolase family 3 N-terminal domain-containing protein</fullName>
    </submittedName>
</protein>
<dbReference type="PANTHER" id="PTHR30480:SF16">
    <property type="entry name" value="GLYCOSIDE HYDROLASE FAMILY 3 DOMAIN PROTEIN"/>
    <property type="match status" value="1"/>
</dbReference>
<keyword evidence="2 6" id="KW-0378">Hydrolase</keyword>
<comment type="similarity">
    <text evidence="1">Belongs to the glycosyl hydrolase 3 family.</text>
</comment>
<keyword evidence="3" id="KW-0326">Glycosidase</keyword>